<dbReference type="Gene3D" id="3.40.50.10420">
    <property type="entry name" value="NagB/RpiA/CoA transferase-like"/>
    <property type="match status" value="1"/>
</dbReference>
<dbReference type="AlphaFoldDB" id="D3PDY6"/>
<dbReference type="InterPro" id="IPR003741">
    <property type="entry name" value="LUD_dom"/>
</dbReference>
<name>D3PDY6_DEFDS</name>
<accession>D3PDY6</accession>
<sequence>MLNDFIKQSELVGNKNEVLDFDSMKKYLDNNDYEFIFLPSFKLEKVIDIGKEGISSAIVEADYGIAETGTVVIDSKDILLRKATCLAEKLDIILFKSKILKKLEDISSFLKEKTENDGYVAFITGASRTADIERVLTIGVHGPCETNIFIIEDK</sequence>
<dbReference type="RefSeq" id="WP_013008055.1">
    <property type="nucleotide sequence ID" value="NC_013939.1"/>
</dbReference>
<evidence type="ECO:0000313" key="3">
    <source>
        <dbReference type="Proteomes" id="UP000001520"/>
    </source>
</evidence>
<dbReference type="Proteomes" id="UP000001520">
    <property type="component" value="Chromosome"/>
</dbReference>
<dbReference type="HOGENOM" id="CLU_090664_1_3_0"/>
<dbReference type="EMBL" id="AP011529">
    <property type="protein sequence ID" value="BAI80809.1"/>
    <property type="molecule type" value="Genomic_DNA"/>
</dbReference>
<reference evidence="2 3" key="1">
    <citation type="journal article" date="2010" name="DNA Res.">
        <title>Bacterial lifestyle in a deep-sea hydrothermal vent chimney revealed by the genome sequence of the thermophilic bacterium Deferribacter desulfuricans SSM1.</title>
        <authorList>
            <person name="Takaki Y."/>
            <person name="Shimamura S."/>
            <person name="Nakagawa S."/>
            <person name="Fukuhara Y."/>
            <person name="Horikawa H."/>
            <person name="Ankai A."/>
            <person name="Harada T."/>
            <person name="Hosoyama A."/>
            <person name="Oguchi A."/>
            <person name="Fukui S."/>
            <person name="Fujita N."/>
            <person name="Takami H."/>
            <person name="Takai K."/>
        </authorList>
    </citation>
    <scope>NUCLEOTIDE SEQUENCE [LARGE SCALE GENOMIC DNA]</scope>
    <source>
        <strain evidence="3">DSM 14783 / JCM 11476 / NBRC 101012 / SSM1</strain>
    </source>
</reference>
<dbReference type="eggNOG" id="COG1556">
    <property type="taxonomic scope" value="Bacteria"/>
</dbReference>
<protein>
    <recommendedName>
        <fullName evidence="1">LUD domain-containing protein</fullName>
    </recommendedName>
</protein>
<dbReference type="PANTHER" id="PTHR43682">
    <property type="entry name" value="LACTATE UTILIZATION PROTEIN C"/>
    <property type="match status" value="1"/>
</dbReference>
<dbReference type="OrthoDB" id="9794187at2"/>
<dbReference type="InterPro" id="IPR024185">
    <property type="entry name" value="FTHF_cligase-like_sf"/>
</dbReference>
<dbReference type="InterPro" id="IPR037171">
    <property type="entry name" value="NagB/RpiA_transferase-like"/>
</dbReference>
<evidence type="ECO:0000259" key="1">
    <source>
        <dbReference type="Pfam" id="PF02589"/>
    </source>
</evidence>
<keyword evidence="3" id="KW-1185">Reference proteome</keyword>
<proteinExistence type="predicted"/>
<organism evidence="2 3">
    <name type="scientific">Deferribacter desulfuricans (strain DSM 14783 / JCM 11476 / NBRC 101012 / SSM1)</name>
    <dbReference type="NCBI Taxonomy" id="639282"/>
    <lineage>
        <taxon>Bacteria</taxon>
        <taxon>Pseudomonadati</taxon>
        <taxon>Deferribacterota</taxon>
        <taxon>Deferribacteres</taxon>
        <taxon>Deferribacterales</taxon>
        <taxon>Deferribacteraceae</taxon>
        <taxon>Deferribacter</taxon>
    </lineage>
</organism>
<gene>
    <name evidence="2" type="ordered locus">DEFDS_1348</name>
</gene>
<dbReference type="KEGG" id="ddf:DEFDS_1348"/>
<feature type="domain" description="LUD" evidence="1">
    <location>
        <begin position="25"/>
        <end position="151"/>
    </location>
</feature>
<dbReference type="STRING" id="639282.DEFDS_1348"/>
<dbReference type="PANTHER" id="PTHR43682:SF1">
    <property type="entry name" value="LACTATE UTILIZATION PROTEIN C"/>
    <property type="match status" value="1"/>
</dbReference>
<dbReference type="Pfam" id="PF02589">
    <property type="entry name" value="LUD_dom"/>
    <property type="match status" value="1"/>
</dbReference>
<dbReference type="SUPFAM" id="SSF100950">
    <property type="entry name" value="NagB/RpiA/CoA transferase-like"/>
    <property type="match status" value="1"/>
</dbReference>
<evidence type="ECO:0000313" key="2">
    <source>
        <dbReference type="EMBL" id="BAI80809.1"/>
    </source>
</evidence>